<name>A0A835CVJ0_APHGI</name>
<evidence type="ECO:0000256" key="4">
    <source>
        <dbReference type="ARBA" id="ARBA00023136"/>
    </source>
</evidence>
<comment type="subcellular location">
    <subcellularLocation>
        <location evidence="1">Membrane</location>
        <topology evidence="1">Multi-pass membrane protein</topology>
    </subcellularLocation>
</comment>
<feature type="transmembrane region" description="Helical" evidence="5">
    <location>
        <begin position="423"/>
        <end position="440"/>
    </location>
</feature>
<comment type="caution">
    <text evidence="6">The sequence shown here is derived from an EMBL/GenBank/DDBJ whole genome shotgun (WGS) entry which is preliminary data.</text>
</comment>
<evidence type="ECO:0000313" key="6">
    <source>
        <dbReference type="EMBL" id="KAF7994430.1"/>
    </source>
</evidence>
<keyword evidence="4 5" id="KW-0472">Membrane</keyword>
<dbReference type="GO" id="GO:0022857">
    <property type="term" value="F:transmembrane transporter activity"/>
    <property type="evidence" value="ECO:0007669"/>
    <property type="project" value="InterPro"/>
</dbReference>
<feature type="transmembrane region" description="Helical" evidence="5">
    <location>
        <begin position="250"/>
        <end position="268"/>
    </location>
</feature>
<dbReference type="Gene3D" id="1.20.1250.20">
    <property type="entry name" value="MFS general substrate transporter like domains"/>
    <property type="match status" value="1"/>
</dbReference>
<dbReference type="InterPro" id="IPR005828">
    <property type="entry name" value="MFS_sugar_transport-like"/>
</dbReference>
<gene>
    <name evidence="6" type="ORF">HCN44_003902</name>
</gene>
<dbReference type="GO" id="GO:0016020">
    <property type="term" value="C:membrane"/>
    <property type="evidence" value="ECO:0007669"/>
    <property type="project" value="UniProtKB-SubCell"/>
</dbReference>
<evidence type="ECO:0000256" key="2">
    <source>
        <dbReference type="ARBA" id="ARBA00022692"/>
    </source>
</evidence>
<dbReference type="Pfam" id="PF00083">
    <property type="entry name" value="Sugar_tr"/>
    <property type="match status" value="1"/>
</dbReference>
<keyword evidence="7" id="KW-1185">Reference proteome</keyword>
<feature type="transmembrane region" description="Helical" evidence="5">
    <location>
        <begin position="193"/>
        <end position="210"/>
    </location>
</feature>
<sequence>MMSTDRYGNPRPMPVDIVDKLIGSGRWQLLLTVLLSFCTFTHMLNTGTEALMRPDGWWCKKPTFLNNWTNAQWISYSHSSDSCVGVCNRNLWDHQVLADGHFQGCEIYDIDYKILIDVNYNDRPPMTTNKKITCPYGIYYSSLGGQSLAQKFNRGCLDGKVMSNMWQSSSTFGRIIGYIFMGILGDWIGRKPVILISCGLAPITALIVALSNTYSLFVVSSLINGFFDGGFSLPLVLIMEISTNEHRSGLLVIGCCCFALGIGLTPSINNLFHSYDLMVVLLNTTLLAIFPFKNIIPESPSWLFCKNKLPELKSISLLSSKMNKKKVTNYDNYRIIYYGPERHKLPKKKLNLWNLLFEPETACEIMGLIYLTGLFALIFGSSYYSILANVTKSQLANYLLAISTMIGTSTGQFCLLLMGHRKILLISILMLLISSLMLLIDFHNDKVSDTGPIATFLLINIAVVSLSYGVLLNYNTRTVPTLLRGSLSGILRGTWGLFVWIGNHDYVKFPTTAFGIIMACVLATLFCLNIQDLYHRELPDTMSDSINFRL</sequence>
<reference evidence="6 7" key="1">
    <citation type="submission" date="2020-08" db="EMBL/GenBank/DDBJ databases">
        <title>Aphidius gifuensis genome sequencing and assembly.</title>
        <authorList>
            <person name="Du Z."/>
        </authorList>
    </citation>
    <scope>NUCLEOTIDE SEQUENCE [LARGE SCALE GENOMIC DNA]</scope>
    <source>
        <strain evidence="6">YNYX2018</strain>
        <tissue evidence="6">Adults</tissue>
    </source>
</reference>
<feature type="transmembrane region" description="Helical" evidence="5">
    <location>
        <begin position="507"/>
        <end position="528"/>
    </location>
</feature>
<feature type="transmembrane region" description="Helical" evidence="5">
    <location>
        <begin position="398"/>
        <end position="416"/>
    </location>
</feature>
<keyword evidence="2 5" id="KW-0812">Transmembrane</keyword>
<organism evidence="6 7">
    <name type="scientific">Aphidius gifuensis</name>
    <name type="common">Parasitoid wasp</name>
    <dbReference type="NCBI Taxonomy" id="684658"/>
    <lineage>
        <taxon>Eukaryota</taxon>
        <taxon>Metazoa</taxon>
        <taxon>Ecdysozoa</taxon>
        <taxon>Arthropoda</taxon>
        <taxon>Hexapoda</taxon>
        <taxon>Insecta</taxon>
        <taxon>Pterygota</taxon>
        <taxon>Neoptera</taxon>
        <taxon>Endopterygota</taxon>
        <taxon>Hymenoptera</taxon>
        <taxon>Apocrita</taxon>
        <taxon>Ichneumonoidea</taxon>
        <taxon>Braconidae</taxon>
        <taxon>Aphidiinae</taxon>
        <taxon>Aphidius</taxon>
    </lineage>
</organism>
<dbReference type="Proteomes" id="UP000639338">
    <property type="component" value="Unassembled WGS sequence"/>
</dbReference>
<feature type="transmembrane region" description="Helical" evidence="5">
    <location>
        <begin position="365"/>
        <end position="386"/>
    </location>
</feature>
<dbReference type="OrthoDB" id="6612291at2759"/>
<dbReference type="InterPro" id="IPR036259">
    <property type="entry name" value="MFS_trans_sf"/>
</dbReference>
<proteinExistence type="predicted"/>
<keyword evidence="3 5" id="KW-1133">Transmembrane helix</keyword>
<feature type="transmembrane region" description="Helical" evidence="5">
    <location>
        <begin position="481"/>
        <end position="501"/>
    </location>
</feature>
<dbReference type="EMBL" id="JACMRX010000002">
    <property type="protein sequence ID" value="KAF7994430.1"/>
    <property type="molecule type" value="Genomic_DNA"/>
</dbReference>
<accession>A0A835CVJ0</accession>
<feature type="transmembrane region" description="Helical" evidence="5">
    <location>
        <begin position="452"/>
        <end position="474"/>
    </location>
</feature>
<evidence type="ECO:0000313" key="7">
    <source>
        <dbReference type="Proteomes" id="UP000639338"/>
    </source>
</evidence>
<dbReference type="SUPFAM" id="SSF103473">
    <property type="entry name" value="MFS general substrate transporter"/>
    <property type="match status" value="1"/>
</dbReference>
<feature type="transmembrane region" description="Helical" evidence="5">
    <location>
        <begin position="216"/>
        <end position="238"/>
    </location>
</feature>
<evidence type="ECO:0000256" key="5">
    <source>
        <dbReference type="SAM" id="Phobius"/>
    </source>
</evidence>
<dbReference type="PANTHER" id="PTHR24064">
    <property type="entry name" value="SOLUTE CARRIER FAMILY 22 MEMBER"/>
    <property type="match status" value="1"/>
</dbReference>
<evidence type="ECO:0000256" key="1">
    <source>
        <dbReference type="ARBA" id="ARBA00004141"/>
    </source>
</evidence>
<dbReference type="AlphaFoldDB" id="A0A835CVJ0"/>
<protein>
    <submittedName>
        <fullName evidence="6">Uncharacterized protein</fullName>
    </submittedName>
</protein>
<evidence type="ECO:0000256" key="3">
    <source>
        <dbReference type="ARBA" id="ARBA00022989"/>
    </source>
</evidence>